<evidence type="ECO:0000256" key="4">
    <source>
        <dbReference type="SAM" id="MobiDB-lite"/>
    </source>
</evidence>
<evidence type="ECO:0000313" key="5">
    <source>
        <dbReference type="EMBL" id="KAK1740654.1"/>
    </source>
</evidence>
<evidence type="ECO:0000256" key="2">
    <source>
        <dbReference type="ARBA" id="ARBA00022553"/>
    </source>
</evidence>
<feature type="compositionally biased region" description="Basic and acidic residues" evidence="4">
    <location>
        <begin position="470"/>
        <end position="483"/>
    </location>
</feature>
<feature type="compositionally biased region" description="Basic and acidic residues" evidence="4">
    <location>
        <begin position="601"/>
        <end position="624"/>
    </location>
</feature>
<feature type="compositionally biased region" description="Basic residues" evidence="4">
    <location>
        <begin position="484"/>
        <end position="497"/>
    </location>
</feature>
<feature type="region of interest" description="Disordered" evidence="4">
    <location>
        <begin position="470"/>
        <end position="580"/>
    </location>
</feature>
<evidence type="ECO:0000256" key="3">
    <source>
        <dbReference type="ARBA" id="ARBA00023242"/>
    </source>
</evidence>
<protein>
    <submittedName>
        <fullName evidence="5">U3 small nucleolar RNA-associated protein 14</fullName>
    </submittedName>
</protein>
<keyword evidence="3" id="KW-0539">Nucleus</keyword>
<name>A0AAD9DC90_9STRA</name>
<feature type="compositionally biased region" description="Basic residues" evidence="4">
    <location>
        <begin position="234"/>
        <end position="246"/>
    </location>
</feature>
<evidence type="ECO:0000313" key="6">
    <source>
        <dbReference type="Proteomes" id="UP001224775"/>
    </source>
</evidence>
<feature type="compositionally biased region" description="Basic and acidic residues" evidence="4">
    <location>
        <begin position="498"/>
        <end position="514"/>
    </location>
</feature>
<feature type="region of interest" description="Disordered" evidence="4">
    <location>
        <begin position="597"/>
        <end position="669"/>
    </location>
</feature>
<feature type="region of interest" description="Disordered" evidence="4">
    <location>
        <begin position="321"/>
        <end position="345"/>
    </location>
</feature>
<feature type="compositionally biased region" description="Polar residues" evidence="4">
    <location>
        <begin position="521"/>
        <end position="534"/>
    </location>
</feature>
<dbReference type="GO" id="GO:0032040">
    <property type="term" value="C:small-subunit processome"/>
    <property type="evidence" value="ECO:0007669"/>
    <property type="project" value="InterPro"/>
</dbReference>
<organism evidence="5 6">
    <name type="scientific">Skeletonema marinoi</name>
    <dbReference type="NCBI Taxonomy" id="267567"/>
    <lineage>
        <taxon>Eukaryota</taxon>
        <taxon>Sar</taxon>
        <taxon>Stramenopiles</taxon>
        <taxon>Ochrophyta</taxon>
        <taxon>Bacillariophyta</taxon>
        <taxon>Coscinodiscophyceae</taxon>
        <taxon>Thalassiosirophycidae</taxon>
        <taxon>Thalassiosirales</taxon>
        <taxon>Skeletonemataceae</taxon>
        <taxon>Skeletonema</taxon>
        <taxon>Skeletonema marinoi-dohrnii complex</taxon>
    </lineage>
</organism>
<dbReference type="AlphaFoldDB" id="A0AAD9DC90"/>
<dbReference type="PANTHER" id="PTHR14150:SF12">
    <property type="entry name" value="U3 SMALL NUCLEOLAR RNA-ASSOCIATED PROTEIN 14 HOMOLOG A"/>
    <property type="match status" value="1"/>
</dbReference>
<dbReference type="EMBL" id="JATAAI010000015">
    <property type="protein sequence ID" value="KAK1740654.1"/>
    <property type="molecule type" value="Genomic_DNA"/>
</dbReference>
<feature type="region of interest" description="Disordered" evidence="4">
    <location>
        <begin position="234"/>
        <end position="287"/>
    </location>
</feature>
<dbReference type="GO" id="GO:0006364">
    <property type="term" value="P:rRNA processing"/>
    <property type="evidence" value="ECO:0007669"/>
    <property type="project" value="InterPro"/>
</dbReference>
<evidence type="ECO:0000256" key="1">
    <source>
        <dbReference type="ARBA" id="ARBA00004604"/>
    </source>
</evidence>
<dbReference type="PANTHER" id="PTHR14150">
    <property type="entry name" value="U3 SMALL NUCLEOLAR RNA-ASSOCIATED PROTEIN 14"/>
    <property type="match status" value="1"/>
</dbReference>
<feature type="region of interest" description="Disordered" evidence="4">
    <location>
        <begin position="396"/>
        <end position="436"/>
    </location>
</feature>
<feature type="compositionally biased region" description="Basic and acidic residues" evidence="4">
    <location>
        <begin position="247"/>
        <end position="283"/>
    </location>
</feature>
<dbReference type="Proteomes" id="UP001224775">
    <property type="component" value="Unassembled WGS sequence"/>
</dbReference>
<comment type="caution">
    <text evidence="5">The sequence shown here is derived from an EMBL/GenBank/DDBJ whole genome shotgun (WGS) entry which is preliminary data.</text>
</comment>
<keyword evidence="6" id="KW-1185">Reference proteome</keyword>
<feature type="compositionally biased region" description="Basic and acidic residues" evidence="4">
    <location>
        <begin position="655"/>
        <end position="667"/>
    </location>
</feature>
<dbReference type="Pfam" id="PF04615">
    <property type="entry name" value="Utp14"/>
    <property type="match status" value="1"/>
</dbReference>
<gene>
    <name evidence="5" type="ORF">QTG54_008749</name>
</gene>
<proteinExistence type="predicted"/>
<sequence length="750" mass="83990">MDSLPAESAVHLKESQFQAGALSTSGDKLTLDSLMGGIADTQGFSTVQKTMRVLSSGGGADDGNNNNKKLTTTAAPVARVVSERASRKVHYEASSKDVAQWQQVVHEQRDAETLDFRPNKNLATTRVTRDMLVEKFEAKTEFEAELAKALEVAGMEDEKIMRQKEKKRLLAEGESGKDDMFSDDESLNNMNEADDDLGSNRISIEEYKKRHGELAKMRALMFYEEQKRNRVNKIKSKKYRKIRKRQREREKEAENEAARLDDPTLDREKMEQEEMERMKERMTLAHKNTSKWARRVLRRGSKMDIEERRALSLQIAKGDELRRKMMGEDNEGGSDSEGETEEDLLKKARDILMEDDNDTGAEGKKGLFQLAFMQRGQENQRKKAKEEARRLLEELEANELAAVSTDSEDEDDYDTKKKPKGKPVASAAETNKVLPEGKLVASSLQFGKADGFAIKVDGNIDLDDNAASIKKVEDDGSENEKSTKASKKKNKKARKKNKLNDADKEASGETRNEENPWMAASTGSKANKSSTLKVNINDAASMLVDDPKQGKNDGKRKRESSETAPEESQEGKSSEGIAELSQAELVRKAFATPVDLEAEEEFQKEKERMAERDDPTRQSAKEVKSVSGWGSWAGAGAPPPKKPRKLPPKLQAPMKKTENAPNRKDDGMGTVIINEKRLKKTSKFQLSEIPYPYKSREEYERALAGNLGQEWNTVQGAKEVTRPSVLVRAGKIIQPITKKAKGPKRGPAKF</sequence>
<accession>A0AAD9DC90</accession>
<feature type="compositionally biased region" description="Acidic residues" evidence="4">
    <location>
        <begin position="328"/>
        <end position="342"/>
    </location>
</feature>
<keyword evidence="2" id="KW-0597">Phosphoprotein</keyword>
<reference evidence="5" key="1">
    <citation type="submission" date="2023-06" db="EMBL/GenBank/DDBJ databases">
        <title>Survivors Of The Sea: Transcriptome response of Skeletonema marinoi to long-term dormancy.</title>
        <authorList>
            <person name="Pinder M.I.M."/>
            <person name="Kourtchenko O."/>
            <person name="Robertson E.K."/>
            <person name="Larsson T."/>
            <person name="Maumus F."/>
            <person name="Osuna-Cruz C.M."/>
            <person name="Vancaester E."/>
            <person name="Stenow R."/>
            <person name="Vandepoele K."/>
            <person name="Ploug H."/>
            <person name="Bruchert V."/>
            <person name="Godhe A."/>
            <person name="Topel M."/>
        </authorList>
    </citation>
    <scope>NUCLEOTIDE SEQUENCE</scope>
    <source>
        <strain evidence="5">R05AC</strain>
    </source>
</reference>
<comment type="subcellular location">
    <subcellularLocation>
        <location evidence="1">Nucleus</location>
        <location evidence="1">Nucleolus</location>
    </subcellularLocation>
</comment>
<dbReference type="InterPro" id="IPR006709">
    <property type="entry name" value="SSU_processome_Utp14"/>
</dbReference>